<dbReference type="PANTHER" id="PTHR30185">
    <property type="entry name" value="CRYPTIC BETA-GLUCOSIDE BGL OPERON ANTITERMINATOR"/>
    <property type="match status" value="1"/>
</dbReference>
<comment type="caution">
    <text evidence="3">The sequence shown here is derived from an EMBL/GenBank/DDBJ whole genome shotgun (WGS) entry which is preliminary data.</text>
</comment>
<dbReference type="SUPFAM" id="SSF63520">
    <property type="entry name" value="PTS-regulatory domain, PRD"/>
    <property type="match status" value="2"/>
</dbReference>
<dbReference type="InterPro" id="IPR004341">
    <property type="entry name" value="CAT_RNA-bd_dom"/>
</dbReference>
<evidence type="ECO:0000259" key="2">
    <source>
        <dbReference type="PROSITE" id="PS51372"/>
    </source>
</evidence>
<dbReference type="Pfam" id="PF03123">
    <property type="entry name" value="CAT_RBD"/>
    <property type="match status" value="1"/>
</dbReference>
<evidence type="ECO:0000313" key="3">
    <source>
        <dbReference type="EMBL" id="GAA6270583.1"/>
    </source>
</evidence>
<dbReference type="InterPro" id="IPR050661">
    <property type="entry name" value="BglG_antiterminators"/>
</dbReference>
<proteinExistence type="predicted"/>
<gene>
    <name evidence="3" type="ORF">F130042H8_36430</name>
</gene>
<protein>
    <submittedName>
        <fullName evidence="3">PRD domain-containing protein</fullName>
    </submittedName>
</protein>
<dbReference type="Proteomes" id="UP001600894">
    <property type="component" value="Unassembled WGS sequence"/>
</dbReference>
<dbReference type="PROSITE" id="PS51372">
    <property type="entry name" value="PRD_2"/>
    <property type="match status" value="2"/>
</dbReference>
<dbReference type="EMBL" id="BAABXL010000001">
    <property type="protein sequence ID" value="GAA6270583.1"/>
    <property type="molecule type" value="Genomic_DNA"/>
</dbReference>
<keyword evidence="4" id="KW-1185">Reference proteome</keyword>
<dbReference type="InterPro" id="IPR036634">
    <property type="entry name" value="PRD_sf"/>
</dbReference>
<sequence>MTITVEKVINNNLIRSHNESGQEILIMGCGLGFKKKPGDPIDEALIEKIYIAEDPAQSSHLVQLLSRIPLERVQVTNEIIRFARTSLGKKLGDRIYLTLTDHISYAIDRAAEGIVLKNALLWEIKRFYNHEFLVGREALSIIRKRLGVELPEDEAGFIALHLVNASMELGTMSQITEMTRIIQNIVSIVKYHYQMELDEYSLHYERFITHLKFFVQRVFNGEELDEDDKSFLLILKERYRNEYQCTLKIRDYMKREFGQELTEDELIFLTVHIKRVTMPVA</sequence>
<dbReference type="RefSeq" id="WP_243176273.1">
    <property type="nucleotide sequence ID" value="NZ_BAABXL010000001.1"/>
</dbReference>
<dbReference type="InterPro" id="IPR011608">
    <property type="entry name" value="PRD"/>
</dbReference>
<dbReference type="Pfam" id="PF00874">
    <property type="entry name" value="PRD"/>
    <property type="match status" value="2"/>
</dbReference>
<dbReference type="PANTHER" id="PTHR30185:SF15">
    <property type="entry name" value="CRYPTIC BETA-GLUCOSIDE BGL OPERON ANTITERMINATOR"/>
    <property type="match status" value="1"/>
</dbReference>
<feature type="domain" description="PRD" evidence="2">
    <location>
        <begin position="173"/>
        <end position="281"/>
    </location>
</feature>
<dbReference type="NCBIfam" id="NF046042">
    <property type="entry name" value="LicT"/>
    <property type="match status" value="1"/>
</dbReference>
<dbReference type="Gene3D" id="1.10.1790.10">
    <property type="entry name" value="PRD domain"/>
    <property type="match status" value="2"/>
</dbReference>
<reference evidence="3 4" key="1">
    <citation type="submission" date="2024-04" db="EMBL/GenBank/DDBJ databases">
        <title>Defined microbial consortia suppress multidrug-resistant proinflammatory Enterobacteriaceae via ecological control.</title>
        <authorList>
            <person name="Furuichi M."/>
            <person name="Kawaguchi T."/>
            <person name="Pust M."/>
            <person name="Yasuma K."/>
            <person name="Plichta D."/>
            <person name="Hasegawa N."/>
            <person name="Ohya T."/>
            <person name="Bhattarai S."/>
            <person name="Sasajima S."/>
            <person name="Aoto Y."/>
            <person name="Tuganbaev T."/>
            <person name="Yaginuma M."/>
            <person name="Ueda M."/>
            <person name="Okahashi N."/>
            <person name="Amafuji K."/>
            <person name="Kiridooshi Y."/>
            <person name="Sugita K."/>
            <person name="Strazar M."/>
            <person name="Skelly A."/>
            <person name="Suda W."/>
            <person name="Hattori M."/>
            <person name="Nakamoto N."/>
            <person name="Caballero S."/>
            <person name="Norman J."/>
            <person name="Olle B."/>
            <person name="Tanoue T."/>
            <person name="Arita M."/>
            <person name="Bucci V."/>
            <person name="Atarashi K."/>
            <person name="Xavier R."/>
            <person name="Honda K."/>
        </authorList>
    </citation>
    <scope>NUCLEOTIDE SEQUENCE [LARGE SCALE GENOMIC DNA]</scope>
    <source>
        <strain evidence="4">f13</strain>
    </source>
</reference>
<evidence type="ECO:0000256" key="1">
    <source>
        <dbReference type="ARBA" id="ARBA00022737"/>
    </source>
</evidence>
<dbReference type="SMART" id="SM01061">
    <property type="entry name" value="CAT_RBD"/>
    <property type="match status" value="1"/>
</dbReference>
<keyword evidence="1" id="KW-0677">Repeat</keyword>
<accession>A0ABQ0B2S0</accession>
<name>A0ABQ0B2S0_9FIRM</name>
<organism evidence="3 4">
    <name type="scientific">Enterocloster alcoholdehydrogenati</name>
    <dbReference type="NCBI Taxonomy" id="2547410"/>
    <lineage>
        <taxon>Bacteria</taxon>
        <taxon>Bacillati</taxon>
        <taxon>Bacillota</taxon>
        <taxon>Clostridia</taxon>
        <taxon>Lachnospirales</taxon>
        <taxon>Lachnospiraceae</taxon>
        <taxon>Enterocloster</taxon>
    </lineage>
</organism>
<dbReference type="SUPFAM" id="SSF50151">
    <property type="entry name" value="SacY-like RNA-binding domain"/>
    <property type="match status" value="1"/>
</dbReference>
<dbReference type="InterPro" id="IPR036650">
    <property type="entry name" value="CAT_RNA-bd_dom_sf"/>
</dbReference>
<dbReference type="Gene3D" id="2.30.24.10">
    <property type="entry name" value="CAT RNA-binding domain"/>
    <property type="match status" value="1"/>
</dbReference>
<evidence type="ECO:0000313" key="4">
    <source>
        <dbReference type="Proteomes" id="UP001600894"/>
    </source>
</evidence>
<feature type="domain" description="PRD" evidence="2">
    <location>
        <begin position="67"/>
        <end position="172"/>
    </location>
</feature>